<evidence type="ECO:0000256" key="3">
    <source>
        <dbReference type="ARBA" id="ARBA00022705"/>
    </source>
</evidence>
<keyword evidence="6 12" id="KW-0347">Helicase</keyword>
<dbReference type="GO" id="GO:0005829">
    <property type="term" value="C:cytosol"/>
    <property type="evidence" value="ECO:0007669"/>
    <property type="project" value="TreeGrafter"/>
</dbReference>
<evidence type="ECO:0000256" key="11">
    <source>
        <dbReference type="NCBIfam" id="TIGR00665"/>
    </source>
</evidence>
<comment type="function">
    <text evidence="12">The main replicative DNA helicase, it participates in initiation and elongation during chromosome replication. Travels ahead of the DNA replisome, separating dsDNA into templates for DNA synthesis. A processive ATP-dependent 5'-3' DNA helicase it has DNA-dependent ATPase activity.</text>
</comment>
<keyword evidence="7 12" id="KW-0067">ATP-binding</keyword>
<dbReference type="PANTHER" id="PTHR30153">
    <property type="entry name" value="REPLICATIVE DNA HELICASE DNAB"/>
    <property type="match status" value="1"/>
</dbReference>
<dbReference type="Gene3D" id="1.10.860.10">
    <property type="entry name" value="DNAb Helicase, Chain A"/>
    <property type="match status" value="1"/>
</dbReference>
<evidence type="ECO:0000256" key="8">
    <source>
        <dbReference type="ARBA" id="ARBA00023125"/>
    </source>
</evidence>
<gene>
    <name evidence="14" type="primary">dnaB</name>
    <name evidence="14" type="ORF">LIY65_11405</name>
</gene>
<dbReference type="PROSITE" id="PS51199">
    <property type="entry name" value="SF4_HELICASE"/>
    <property type="match status" value="1"/>
</dbReference>
<dbReference type="RefSeq" id="WP_227153329.1">
    <property type="nucleotide sequence ID" value="NZ_JAJCGD010000047.1"/>
</dbReference>
<dbReference type="FunFam" id="3.40.50.300:FF:000076">
    <property type="entry name" value="Replicative DNA helicase"/>
    <property type="match status" value="1"/>
</dbReference>
<dbReference type="GO" id="GO:0006269">
    <property type="term" value="P:DNA replication, synthesis of primer"/>
    <property type="evidence" value="ECO:0007669"/>
    <property type="project" value="UniProtKB-UniRule"/>
</dbReference>
<dbReference type="PANTHER" id="PTHR30153:SF2">
    <property type="entry name" value="REPLICATIVE DNA HELICASE"/>
    <property type="match status" value="1"/>
</dbReference>
<dbReference type="CDD" id="cd00984">
    <property type="entry name" value="DnaB_C"/>
    <property type="match status" value="1"/>
</dbReference>
<dbReference type="GO" id="GO:0043139">
    <property type="term" value="F:5'-3' DNA helicase activity"/>
    <property type="evidence" value="ECO:0007669"/>
    <property type="project" value="UniProtKB-EC"/>
</dbReference>
<dbReference type="NCBIfam" id="TIGR00665">
    <property type="entry name" value="DnaB"/>
    <property type="match status" value="1"/>
</dbReference>
<dbReference type="AlphaFoldDB" id="A0AAW4U455"/>
<organism evidence="14 15">
    <name type="scientific">Megamonas funiformis</name>
    <dbReference type="NCBI Taxonomy" id="437897"/>
    <lineage>
        <taxon>Bacteria</taxon>
        <taxon>Bacillati</taxon>
        <taxon>Bacillota</taxon>
        <taxon>Negativicutes</taxon>
        <taxon>Selenomonadales</taxon>
        <taxon>Selenomonadaceae</taxon>
        <taxon>Megamonas</taxon>
    </lineage>
</organism>
<dbReference type="Gene3D" id="3.40.50.300">
    <property type="entry name" value="P-loop containing nucleotide triphosphate hydrolases"/>
    <property type="match status" value="1"/>
</dbReference>
<dbReference type="EMBL" id="JAJCGD010000047">
    <property type="protein sequence ID" value="MCB6829294.1"/>
    <property type="molecule type" value="Genomic_DNA"/>
</dbReference>
<accession>A0AAW4U455</accession>
<evidence type="ECO:0000256" key="9">
    <source>
        <dbReference type="ARBA" id="ARBA00023235"/>
    </source>
</evidence>
<dbReference type="InterPro" id="IPR036185">
    <property type="entry name" value="DNA_heli_DnaB-like_N_sf"/>
</dbReference>
<evidence type="ECO:0000313" key="14">
    <source>
        <dbReference type="EMBL" id="MCB6829294.1"/>
    </source>
</evidence>
<evidence type="ECO:0000256" key="6">
    <source>
        <dbReference type="ARBA" id="ARBA00022806"/>
    </source>
</evidence>
<keyword evidence="8 12" id="KW-0238">DNA-binding</keyword>
<evidence type="ECO:0000313" key="15">
    <source>
        <dbReference type="Proteomes" id="UP001198190"/>
    </source>
</evidence>
<dbReference type="InterPro" id="IPR007694">
    <property type="entry name" value="DNA_helicase_DnaB-like_C"/>
</dbReference>
<evidence type="ECO:0000256" key="4">
    <source>
        <dbReference type="ARBA" id="ARBA00022741"/>
    </source>
</evidence>
<comment type="similarity">
    <text evidence="1 12">Belongs to the helicase family. DnaB subfamily.</text>
</comment>
<evidence type="ECO:0000256" key="10">
    <source>
        <dbReference type="ARBA" id="ARBA00048954"/>
    </source>
</evidence>
<dbReference type="GO" id="GO:1990077">
    <property type="term" value="C:primosome complex"/>
    <property type="evidence" value="ECO:0007669"/>
    <property type="project" value="UniProtKB-UniRule"/>
</dbReference>
<name>A0AAW4U455_9FIRM</name>
<keyword evidence="2 12" id="KW-0639">Primosome</keyword>
<evidence type="ECO:0000256" key="2">
    <source>
        <dbReference type="ARBA" id="ARBA00022515"/>
    </source>
</evidence>
<keyword evidence="9" id="KW-0413">Isomerase</keyword>
<dbReference type="InterPro" id="IPR007693">
    <property type="entry name" value="DNA_helicase_DnaB-like_N"/>
</dbReference>
<keyword evidence="5 12" id="KW-0378">Hydrolase</keyword>
<sequence length="444" mass="49768">MDKVVIPHNVEAEKALLGAILIAKDKSIVIDEVNQIIKSTDFYRKANQVIYLTILDLFNTRKDIDSITLTEKLTNTNQLESVGGIAYITDLSNCVPSAVNIKSYANIVRENAIKRELINAGQKIIQQAREADGDVDINLVLDNAEKDILEIAKTANNTDRIVEPVEYIMNAFTEIEKRYNSSQDGKLFGLDTGFSELNRMTGGLQKSDLIILGARPSMGKTAFALNILANLARKNVPVAIFSLEMSSEQLTNRLFSLYGLIDSNSIRLGKLDGNELERLTLTSTILSGKPLYIDDTAGLNMSKLRTKARKLKREKDIKLLVIDYLQLMQGSSKKIDRQQEISEISRSLKLLARELDITIIALSQLSRAVESRQDKRPMLSDIRESGAIEQDADIVMFLYRDEYYNANTNDKGLTELIIAKHRNGAIGTINLKFSKQFCLFENLI</sequence>
<proteinExistence type="inferred from homology"/>
<comment type="catalytic activity">
    <reaction evidence="10 12">
        <text>ATP + H2O = ADP + phosphate + H(+)</text>
        <dbReference type="Rhea" id="RHEA:13065"/>
        <dbReference type="ChEBI" id="CHEBI:15377"/>
        <dbReference type="ChEBI" id="CHEBI:15378"/>
        <dbReference type="ChEBI" id="CHEBI:30616"/>
        <dbReference type="ChEBI" id="CHEBI:43474"/>
        <dbReference type="ChEBI" id="CHEBI:456216"/>
        <dbReference type="EC" id="5.6.2.3"/>
    </reaction>
</comment>
<evidence type="ECO:0000256" key="7">
    <source>
        <dbReference type="ARBA" id="ARBA00022840"/>
    </source>
</evidence>
<dbReference type="InterPro" id="IPR027417">
    <property type="entry name" value="P-loop_NTPase"/>
</dbReference>
<dbReference type="SMART" id="SM00382">
    <property type="entry name" value="AAA"/>
    <property type="match status" value="1"/>
</dbReference>
<dbReference type="GO" id="GO:0042802">
    <property type="term" value="F:identical protein binding"/>
    <property type="evidence" value="ECO:0007669"/>
    <property type="project" value="UniProtKB-ARBA"/>
</dbReference>
<evidence type="ECO:0000259" key="13">
    <source>
        <dbReference type="PROSITE" id="PS51199"/>
    </source>
</evidence>
<dbReference type="InterPro" id="IPR016136">
    <property type="entry name" value="DNA_helicase_N/primase_C"/>
</dbReference>
<evidence type="ECO:0000256" key="12">
    <source>
        <dbReference type="RuleBase" id="RU362085"/>
    </source>
</evidence>
<keyword evidence="3 12" id="KW-0235">DNA replication</keyword>
<dbReference type="FunFam" id="1.10.860.10:FF:000001">
    <property type="entry name" value="Replicative DNA helicase"/>
    <property type="match status" value="1"/>
</dbReference>
<protein>
    <recommendedName>
        <fullName evidence="11 12">Replicative DNA helicase</fullName>
        <ecNumber evidence="11 12">5.6.2.3</ecNumber>
    </recommendedName>
</protein>
<dbReference type="EC" id="5.6.2.3" evidence="11 12"/>
<dbReference type="Pfam" id="PF03796">
    <property type="entry name" value="DnaB_C"/>
    <property type="match status" value="1"/>
</dbReference>
<dbReference type="Pfam" id="PF00772">
    <property type="entry name" value="DnaB"/>
    <property type="match status" value="1"/>
</dbReference>
<dbReference type="NCBIfam" id="NF004384">
    <property type="entry name" value="PRK05748.1"/>
    <property type="match status" value="1"/>
</dbReference>
<comment type="caution">
    <text evidence="14">The sequence shown here is derived from an EMBL/GenBank/DDBJ whole genome shotgun (WGS) entry which is preliminary data.</text>
</comment>
<evidence type="ECO:0000256" key="1">
    <source>
        <dbReference type="ARBA" id="ARBA00008428"/>
    </source>
</evidence>
<keyword evidence="4 12" id="KW-0547">Nucleotide-binding</keyword>
<dbReference type="SUPFAM" id="SSF48024">
    <property type="entry name" value="N-terminal domain of DnaB helicase"/>
    <property type="match status" value="1"/>
</dbReference>
<dbReference type="InterPro" id="IPR003593">
    <property type="entry name" value="AAA+_ATPase"/>
</dbReference>
<feature type="domain" description="SF4 helicase" evidence="13">
    <location>
        <begin position="183"/>
        <end position="444"/>
    </location>
</feature>
<dbReference type="GO" id="GO:0005524">
    <property type="term" value="F:ATP binding"/>
    <property type="evidence" value="ECO:0007669"/>
    <property type="project" value="UniProtKB-UniRule"/>
</dbReference>
<evidence type="ECO:0000256" key="5">
    <source>
        <dbReference type="ARBA" id="ARBA00022801"/>
    </source>
</evidence>
<dbReference type="InterPro" id="IPR007692">
    <property type="entry name" value="DNA_helicase_DnaB"/>
</dbReference>
<dbReference type="SUPFAM" id="SSF52540">
    <property type="entry name" value="P-loop containing nucleoside triphosphate hydrolases"/>
    <property type="match status" value="1"/>
</dbReference>
<dbReference type="GO" id="GO:0016787">
    <property type="term" value="F:hydrolase activity"/>
    <property type="evidence" value="ECO:0007669"/>
    <property type="project" value="UniProtKB-KW"/>
</dbReference>
<dbReference type="GO" id="GO:0003677">
    <property type="term" value="F:DNA binding"/>
    <property type="evidence" value="ECO:0007669"/>
    <property type="project" value="UniProtKB-UniRule"/>
</dbReference>
<dbReference type="Proteomes" id="UP001198190">
    <property type="component" value="Unassembled WGS sequence"/>
</dbReference>
<reference evidence="14" key="1">
    <citation type="submission" date="2021-10" db="EMBL/GenBank/DDBJ databases">
        <title>Collection of gut derived symbiotic bacterial strains cultured from healthy donors.</title>
        <authorList>
            <person name="Lin H."/>
            <person name="Littmann E."/>
            <person name="Claire K."/>
            <person name="Pamer E."/>
        </authorList>
    </citation>
    <scope>NUCLEOTIDE SEQUENCE</scope>
    <source>
        <strain evidence="14">MSK.7.16</strain>
    </source>
</reference>